<proteinExistence type="predicted"/>
<dbReference type="KEGG" id="ecor:SAMEA4412678_0348"/>
<organism evidence="2 3">
    <name type="scientific">Eikenella corrodens</name>
    <dbReference type="NCBI Taxonomy" id="539"/>
    <lineage>
        <taxon>Bacteria</taxon>
        <taxon>Pseudomonadati</taxon>
        <taxon>Pseudomonadota</taxon>
        <taxon>Betaproteobacteria</taxon>
        <taxon>Neisseriales</taxon>
        <taxon>Neisseriaceae</taxon>
        <taxon>Eikenella</taxon>
    </lineage>
</organism>
<feature type="transmembrane region" description="Helical" evidence="1">
    <location>
        <begin position="47"/>
        <end position="73"/>
    </location>
</feature>
<evidence type="ECO:0000313" key="2">
    <source>
        <dbReference type="EMBL" id="SNW06908.1"/>
    </source>
</evidence>
<dbReference type="InterPro" id="IPR007403">
    <property type="entry name" value="DUF456"/>
</dbReference>
<dbReference type="AlphaFoldDB" id="A0A8B4G5U3"/>
<name>A0A8B4G5U3_EIKCO</name>
<evidence type="ECO:0000313" key="3">
    <source>
        <dbReference type="Proteomes" id="UP000215465"/>
    </source>
</evidence>
<dbReference type="PANTHER" id="PTHR39165:SF1">
    <property type="entry name" value="DUF456 DOMAIN-CONTAINING PROTEIN"/>
    <property type="match status" value="1"/>
</dbReference>
<keyword evidence="1" id="KW-0472">Membrane</keyword>
<feature type="transmembrane region" description="Helical" evidence="1">
    <location>
        <begin position="85"/>
        <end position="113"/>
    </location>
</feature>
<keyword evidence="1" id="KW-1133">Transmembrane helix</keyword>
<gene>
    <name evidence="2" type="ORF">SAMEA4412678_00348</name>
</gene>
<dbReference type="PANTHER" id="PTHR39165">
    <property type="entry name" value="IG HYPOTHETICAL 17883"/>
    <property type="match status" value="1"/>
</dbReference>
<reference evidence="2 3" key="1">
    <citation type="submission" date="2017-06" db="EMBL/GenBank/DDBJ databases">
        <authorList>
            <consortium name="Pathogen Informatics"/>
        </authorList>
    </citation>
    <scope>NUCLEOTIDE SEQUENCE [LARGE SCALE GENOMIC DNA]</scope>
    <source>
        <strain evidence="2 3">NCTC10596</strain>
    </source>
</reference>
<keyword evidence="1" id="KW-0812">Transmembrane</keyword>
<dbReference type="Proteomes" id="UP000215465">
    <property type="component" value="Chromosome 1"/>
</dbReference>
<sequence length="164" mass="16909">MMTTLLIILALVLLLAGLAGSIHPLLPGMPLMFAGTWLLAYSQDYEVIGTTALTVLGLIMALAWTLDYVAGLLGAKFTGASKQALWGSLAGGVVGLFFALPGMVLGPLVGAAVGEFAAQRSLWAAGKVGLGTLLGFVAGVVAKLGCALVVLFSIFGLYVYYWLS</sequence>
<feature type="transmembrane region" description="Helical" evidence="1">
    <location>
        <begin position="133"/>
        <end position="163"/>
    </location>
</feature>
<dbReference type="Pfam" id="PF04306">
    <property type="entry name" value="DUF456"/>
    <property type="match status" value="1"/>
</dbReference>
<evidence type="ECO:0000256" key="1">
    <source>
        <dbReference type="SAM" id="Phobius"/>
    </source>
</evidence>
<dbReference type="EMBL" id="LT906482">
    <property type="protein sequence ID" value="SNW06908.1"/>
    <property type="molecule type" value="Genomic_DNA"/>
</dbReference>
<accession>A0A8B4G5U3</accession>
<protein>
    <submittedName>
        <fullName evidence="2">Protein of uncharacterized function (DUF456)</fullName>
    </submittedName>
</protein>